<dbReference type="InterPro" id="IPR008969">
    <property type="entry name" value="CarboxyPept-like_regulatory"/>
</dbReference>
<accession>A0ABM9PBL2</accession>
<dbReference type="Gene3D" id="2.60.40.1120">
    <property type="entry name" value="Carboxypeptidase-like, regulatory domain"/>
    <property type="match status" value="1"/>
</dbReference>
<dbReference type="SUPFAM" id="SSF49464">
    <property type="entry name" value="Carboxypeptidase regulatory domain-like"/>
    <property type="match status" value="1"/>
</dbReference>
<reference evidence="1 2" key="1">
    <citation type="submission" date="2024-05" db="EMBL/GenBank/DDBJ databases">
        <authorList>
            <person name="Duchaud E."/>
        </authorList>
    </citation>
    <scope>NUCLEOTIDE SEQUENCE [LARGE SCALE GENOMIC DNA]</scope>
    <source>
        <strain evidence="1">Ena-SAMPLE-TAB-13-05-2024-13:56:06:370-140308</strain>
    </source>
</reference>
<comment type="caution">
    <text evidence="1">The sequence shown here is derived from an EMBL/GenBank/DDBJ whole genome shotgun (WGS) entry which is preliminary data.</text>
</comment>
<dbReference type="EMBL" id="CAXJIO010000012">
    <property type="protein sequence ID" value="CAL2102993.1"/>
    <property type="molecule type" value="Genomic_DNA"/>
</dbReference>
<gene>
    <name evidence="1" type="ORF">T190423A01A_30107</name>
</gene>
<keyword evidence="2" id="KW-1185">Reference proteome</keyword>
<keyword evidence="1" id="KW-0378">Hydrolase</keyword>
<name>A0ABM9PBL2_9FLAO</name>
<dbReference type="Proteomes" id="UP001497527">
    <property type="component" value="Unassembled WGS sequence"/>
</dbReference>
<protein>
    <submittedName>
        <fullName evidence="1">Carboxypeptidase family protein</fullName>
    </submittedName>
</protein>
<evidence type="ECO:0000313" key="1">
    <source>
        <dbReference type="EMBL" id="CAL2102993.1"/>
    </source>
</evidence>
<keyword evidence="1" id="KW-0121">Carboxypeptidase</keyword>
<organism evidence="1 2">
    <name type="scientific">Tenacibaculum polynesiense</name>
    <dbReference type="NCBI Taxonomy" id="3137857"/>
    <lineage>
        <taxon>Bacteria</taxon>
        <taxon>Pseudomonadati</taxon>
        <taxon>Bacteroidota</taxon>
        <taxon>Flavobacteriia</taxon>
        <taxon>Flavobacteriales</taxon>
        <taxon>Flavobacteriaceae</taxon>
        <taxon>Tenacibaculum</taxon>
    </lineage>
</organism>
<dbReference type="Pfam" id="PF13715">
    <property type="entry name" value="CarbopepD_reg_2"/>
    <property type="match status" value="1"/>
</dbReference>
<sequence length="163" mass="18359">MLSIFLSCTRKVYHCGMASYSYKGKDEYFLLKSDTLPSLNFISKILILKRLKPSNSNLTSITGKVFDNSIDENDTLTLPFANVVAKNQVTDSIIGTITNEEGMFELNLPPSKYNLEIEFIGFNTLIIKNVKISKGNHMYLSSILGSGRGTSLYDLNYNQNFFK</sequence>
<dbReference type="GO" id="GO:0004180">
    <property type="term" value="F:carboxypeptidase activity"/>
    <property type="evidence" value="ECO:0007669"/>
    <property type="project" value="UniProtKB-KW"/>
</dbReference>
<proteinExistence type="predicted"/>
<evidence type="ECO:0000313" key="2">
    <source>
        <dbReference type="Proteomes" id="UP001497527"/>
    </source>
</evidence>
<keyword evidence="1" id="KW-0645">Protease</keyword>